<dbReference type="OrthoDB" id="7869153at2"/>
<comment type="caution">
    <text evidence="1">The sequence shown here is derived from an EMBL/GenBank/DDBJ whole genome shotgun (WGS) entry which is preliminary data.</text>
</comment>
<dbReference type="Pfam" id="PF14398">
    <property type="entry name" value="ATPgrasp_YheCD"/>
    <property type="match status" value="1"/>
</dbReference>
<protein>
    <submittedName>
        <fullName evidence="1">Endospore coat-associated protein</fullName>
    </submittedName>
</protein>
<dbReference type="Gene3D" id="3.30.470.20">
    <property type="entry name" value="ATP-grasp fold, B domain"/>
    <property type="match status" value="1"/>
</dbReference>
<organism evidence="1 2">
    <name type="scientific">Paenibacillus darwinianus</name>
    <dbReference type="NCBI Taxonomy" id="1380763"/>
    <lineage>
        <taxon>Bacteria</taxon>
        <taxon>Bacillati</taxon>
        <taxon>Bacillota</taxon>
        <taxon>Bacilli</taxon>
        <taxon>Bacillales</taxon>
        <taxon>Paenibacillaceae</taxon>
        <taxon>Paenibacillus</taxon>
    </lineage>
</organism>
<dbReference type="RefSeq" id="WP_081793441.1">
    <property type="nucleotide sequence ID" value="NZ_KK082115.1"/>
</dbReference>
<reference evidence="1 2" key="1">
    <citation type="submission" date="2014-02" db="EMBL/GenBank/DDBJ databases">
        <title>Genome sequence of Paenibacillus darwinianus reveals adaptive mechanisms for survival in Antarctic soils.</title>
        <authorList>
            <person name="Dsouza M."/>
            <person name="Taylor M.W."/>
            <person name="Turner S.J."/>
            <person name="Aislabie J."/>
        </authorList>
    </citation>
    <scope>NUCLEOTIDE SEQUENCE [LARGE SCALE GENOMIC DNA]</scope>
    <source>
        <strain evidence="1 2">CE1</strain>
    </source>
</reference>
<keyword evidence="2" id="KW-1185">Reference proteome</keyword>
<dbReference type="AlphaFoldDB" id="A0A9W5S3S1"/>
<evidence type="ECO:0000313" key="2">
    <source>
        <dbReference type="Proteomes" id="UP000053750"/>
    </source>
</evidence>
<proteinExistence type="predicted"/>
<dbReference type="InterPro" id="IPR026838">
    <property type="entry name" value="YheC/D"/>
</dbReference>
<gene>
    <name evidence="1" type="ORF">BG53_09370</name>
</gene>
<accession>A0A9W5S3S1</accession>
<evidence type="ECO:0000313" key="1">
    <source>
        <dbReference type="EMBL" id="EXX91731.1"/>
    </source>
</evidence>
<name>A0A9W5S3S1_9BACL</name>
<dbReference type="SUPFAM" id="SSF56059">
    <property type="entry name" value="Glutathione synthetase ATP-binding domain-like"/>
    <property type="match status" value="1"/>
</dbReference>
<dbReference type="EMBL" id="JFHU01000024">
    <property type="protein sequence ID" value="EXX91731.1"/>
    <property type="molecule type" value="Genomic_DNA"/>
</dbReference>
<dbReference type="Proteomes" id="UP000053750">
    <property type="component" value="Unassembled WGS sequence"/>
</dbReference>
<sequence>MTDNRTQAAKRPVQPVLGILTLYLNDNKQLEERPVYQQMTVAAKRLGLDVFVFTPEDVHFQSDRIHALFYDTGSKRWVRRWTAFPTMIFDRCRMQKSKRFELLQKFRARYAGHLFLNRPIRNKWTVYRTLIQDSRFRPHLPQTRLYDTGGDLASMIRKYPLIYLKPAGGTGGRGILRIQRENGGMLFIQGRDRSRRIIAPQRVRSSELPGRLASWNLKANRYLVQQGIQLTLDNGRVHDYRMLVQKNGEGQWEVTGCAGRVGAPRSVTSNLHGGGQAWGMDALLRQWIGSETRIAGIKRRAEQFGKDVAAYLDDSYGALCELALDLAIDKSGQIWLLEVNPKPAREVFARSGEKETYRKAIVRPLEYAMWLYRRRNRSRQGTLHTRSVTDTCTVSQTYRAAGSTGDITKAPELD</sequence>